<sequence>MLSQVLAAIQRLYSDSFVVECRQRSCAKADNACTPGAVSSMERVLAKGWPMETRFLRTVKAKREERAAKSKEEADFFDDIGQSEELLRFLHSSEITTGTM</sequence>
<gene>
    <name evidence="1" type="ORF">BAUCODRAFT_524099</name>
</gene>
<dbReference type="KEGG" id="bcom:BAUCODRAFT_524099"/>
<evidence type="ECO:0000313" key="2">
    <source>
        <dbReference type="Proteomes" id="UP000011761"/>
    </source>
</evidence>
<proteinExistence type="predicted"/>
<keyword evidence="2" id="KW-1185">Reference proteome</keyword>
<evidence type="ECO:0000313" key="1">
    <source>
        <dbReference type="EMBL" id="EMC95046.1"/>
    </source>
</evidence>
<reference evidence="1 2" key="1">
    <citation type="journal article" date="2012" name="PLoS Pathog.">
        <title>Diverse lifestyles and strategies of plant pathogenesis encoded in the genomes of eighteen Dothideomycetes fungi.</title>
        <authorList>
            <person name="Ohm R.A."/>
            <person name="Feau N."/>
            <person name="Henrissat B."/>
            <person name="Schoch C.L."/>
            <person name="Horwitz B.A."/>
            <person name="Barry K.W."/>
            <person name="Condon B.J."/>
            <person name="Copeland A.C."/>
            <person name="Dhillon B."/>
            <person name="Glaser F."/>
            <person name="Hesse C.N."/>
            <person name="Kosti I."/>
            <person name="LaButti K."/>
            <person name="Lindquist E.A."/>
            <person name="Lucas S."/>
            <person name="Salamov A.A."/>
            <person name="Bradshaw R.E."/>
            <person name="Ciuffetti L."/>
            <person name="Hamelin R.C."/>
            <person name="Kema G.H.J."/>
            <person name="Lawrence C."/>
            <person name="Scott J.A."/>
            <person name="Spatafora J.W."/>
            <person name="Turgeon B.G."/>
            <person name="de Wit P.J.G.M."/>
            <person name="Zhong S."/>
            <person name="Goodwin S.B."/>
            <person name="Grigoriev I.V."/>
        </authorList>
    </citation>
    <scope>NUCLEOTIDE SEQUENCE [LARGE SCALE GENOMIC DNA]</scope>
    <source>
        <strain evidence="1 2">UAMH 10762</strain>
    </source>
</reference>
<dbReference type="Proteomes" id="UP000011761">
    <property type="component" value="Unassembled WGS sequence"/>
</dbReference>
<name>M2MEP9_BAUPA</name>
<dbReference type="AlphaFoldDB" id="M2MEP9"/>
<protein>
    <submittedName>
        <fullName evidence="1">Uncharacterized protein</fullName>
    </submittedName>
</protein>
<dbReference type="EMBL" id="KB445557">
    <property type="protein sequence ID" value="EMC95046.1"/>
    <property type="molecule type" value="Genomic_DNA"/>
</dbReference>
<accession>M2MEP9</accession>
<dbReference type="GeneID" id="19115149"/>
<dbReference type="RefSeq" id="XP_007677695.1">
    <property type="nucleotide sequence ID" value="XM_007679505.1"/>
</dbReference>
<organism evidence="1 2">
    <name type="scientific">Baudoinia panamericana (strain UAMH 10762)</name>
    <name type="common">Angels' share fungus</name>
    <name type="synonym">Baudoinia compniacensis (strain UAMH 10762)</name>
    <dbReference type="NCBI Taxonomy" id="717646"/>
    <lineage>
        <taxon>Eukaryota</taxon>
        <taxon>Fungi</taxon>
        <taxon>Dikarya</taxon>
        <taxon>Ascomycota</taxon>
        <taxon>Pezizomycotina</taxon>
        <taxon>Dothideomycetes</taxon>
        <taxon>Dothideomycetidae</taxon>
        <taxon>Mycosphaerellales</taxon>
        <taxon>Teratosphaeriaceae</taxon>
        <taxon>Baudoinia</taxon>
    </lineage>
</organism>
<dbReference type="HOGENOM" id="CLU_2305558_0_0_1"/>